<comment type="caution">
    <text evidence="3">The sequence shown here is derived from an EMBL/GenBank/DDBJ whole genome shotgun (WGS) entry which is preliminary data.</text>
</comment>
<gene>
    <name evidence="3" type="ORF">C2845_PM04G05030</name>
</gene>
<feature type="domain" description="AAA-type ATPase N-terminal" evidence="2">
    <location>
        <begin position="42"/>
        <end position="133"/>
    </location>
</feature>
<dbReference type="InterPro" id="IPR050747">
    <property type="entry name" value="Mitochondrial_chaperone_BCS1"/>
</dbReference>
<keyword evidence="1" id="KW-0732">Signal</keyword>
<keyword evidence="4" id="KW-1185">Reference proteome</keyword>
<protein>
    <recommendedName>
        <fullName evidence="2">AAA-type ATPase N-terminal domain-containing protein</fullName>
    </recommendedName>
</protein>
<sequence length="186" mass="20874">MMLMRRWVAANLGSSAWLLLAPAAPLAAAWLPHRGPKMLLDFHLRSLIRRLLPFLDPYVTIDISGKLDYSIDRIKSSDAYEEVKAYLSPACAGDALELDADGAPEGDGFVLTPREGQEVSDEFKGATVRWASVRHGSGSQSRDLRCLRLTFHRRHRDLVVGEYLPHVREPPPEALHQQEEHRLVSS</sequence>
<evidence type="ECO:0000256" key="1">
    <source>
        <dbReference type="SAM" id="SignalP"/>
    </source>
</evidence>
<feature type="chain" id="PRO_5018187542" description="AAA-type ATPase N-terminal domain-containing protein" evidence="1">
    <location>
        <begin position="30"/>
        <end position="186"/>
    </location>
</feature>
<dbReference type="EMBL" id="PQIB02000011">
    <property type="protein sequence ID" value="RLM87436.1"/>
    <property type="molecule type" value="Genomic_DNA"/>
</dbReference>
<dbReference type="Proteomes" id="UP000275267">
    <property type="component" value="Unassembled WGS sequence"/>
</dbReference>
<evidence type="ECO:0000313" key="3">
    <source>
        <dbReference type="EMBL" id="RLM87436.1"/>
    </source>
</evidence>
<proteinExistence type="predicted"/>
<accession>A0A3L6QVQ3</accession>
<feature type="signal peptide" evidence="1">
    <location>
        <begin position="1"/>
        <end position="29"/>
    </location>
</feature>
<organism evidence="3 4">
    <name type="scientific">Panicum miliaceum</name>
    <name type="common">Proso millet</name>
    <name type="synonym">Broomcorn millet</name>
    <dbReference type="NCBI Taxonomy" id="4540"/>
    <lineage>
        <taxon>Eukaryota</taxon>
        <taxon>Viridiplantae</taxon>
        <taxon>Streptophyta</taxon>
        <taxon>Embryophyta</taxon>
        <taxon>Tracheophyta</taxon>
        <taxon>Spermatophyta</taxon>
        <taxon>Magnoliopsida</taxon>
        <taxon>Liliopsida</taxon>
        <taxon>Poales</taxon>
        <taxon>Poaceae</taxon>
        <taxon>PACMAD clade</taxon>
        <taxon>Panicoideae</taxon>
        <taxon>Panicodae</taxon>
        <taxon>Paniceae</taxon>
        <taxon>Panicinae</taxon>
        <taxon>Panicum</taxon>
        <taxon>Panicum sect. Panicum</taxon>
    </lineage>
</organism>
<name>A0A3L6QVQ3_PANMI</name>
<dbReference type="InterPro" id="IPR025753">
    <property type="entry name" value="AAA_N_dom"/>
</dbReference>
<dbReference type="OrthoDB" id="10251412at2759"/>
<dbReference type="AlphaFoldDB" id="A0A3L6QVQ3"/>
<evidence type="ECO:0000259" key="2">
    <source>
        <dbReference type="Pfam" id="PF14363"/>
    </source>
</evidence>
<dbReference type="PANTHER" id="PTHR23070">
    <property type="entry name" value="BCS1 AAA-TYPE ATPASE"/>
    <property type="match status" value="1"/>
</dbReference>
<dbReference type="STRING" id="4540.A0A3L6QVQ3"/>
<evidence type="ECO:0000313" key="4">
    <source>
        <dbReference type="Proteomes" id="UP000275267"/>
    </source>
</evidence>
<reference evidence="4" key="1">
    <citation type="journal article" date="2019" name="Nat. Commun.">
        <title>The genome of broomcorn millet.</title>
        <authorList>
            <person name="Zou C."/>
            <person name="Miki D."/>
            <person name="Li D."/>
            <person name="Tang Q."/>
            <person name="Xiao L."/>
            <person name="Rajput S."/>
            <person name="Deng P."/>
            <person name="Jia W."/>
            <person name="Huang R."/>
            <person name="Zhang M."/>
            <person name="Sun Y."/>
            <person name="Hu J."/>
            <person name="Fu X."/>
            <person name="Schnable P.S."/>
            <person name="Li F."/>
            <person name="Zhang H."/>
            <person name="Feng B."/>
            <person name="Zhu X."/>
            <person name="Liu R."/>
            <person name="Schnable J.C."/>
            <person name="Zhu J.-K."/>
            <person name="Zhang H."/>
        </authorList>
    </citation>
    <scope>NUCLEOTIDE SEQUENCE [LARGE SCALE GENOMIC DNA]</scope>
</reference>
<dbReference type="Pfam" id="PF14363">
    <property type="entry name" value="AAA_assoc"/>
    <property type="match status" value="1"/>
</dbReference>